<dbReference type="InterPro" id="IPR032696">
    <property type="entry name" value="SQ_cyclase_C"/>
</dbReference>
<keyword evidence="8" id="KW-1185">Reference proteome</keyword>
<dbReference type="SUPFAM" id="SSF48239">
    <property type="entry name" value="Terpenoid cyclases/Protein prenyltransferases"/>
    <property type="match status" value="2"/>
</dbReference>
<evidence type="ECO:0000256" key="4">
    <source>
        <dbReference type="ARBA" id="ARBA00023235"/>
    </source>
</evidence>
<dbReference type="NCBIfam" id="TIGR01507">
    <property type="entry name" value="hopene_cyclase"/>
    <property type="match status" value="1"/>
</dbReference>
<dbReference type="SFLD" id="SFLDG01016">
    <property type="entry name" value="Prenyltransferase_Like_2"/>
    <property type="match status" value="1"/>
</dbReference>
<dbReference type="EMBL" id="VJZA01000053">
    <property type="protein sequence ID" value="TVT18982.1"/>
    <property type="molecule type" value="Genomic_DNA"/>
</dbReference>
<reference evidence="7 8" key="1">
    <citation type="submission" date="2019-07" db="EMBL/GenBank/DDBJ databases">
        <title>New species of Amycolatopsis and Streptomyces.</title>
        <authorList>
            <person name="Duangmal K."/>
            <person name="Teo W.F.A."/>
            <person name="Lipun K."/>
        </authorList>
    </citation>
    <scope>NUCLEOTIDE SEQUENCE [LARGE SCALE GENOMIC DNA]</scope>
    <source>
        <strain evidence="7 8">JCM 30562</strain>
    </source>
</reference>
<dbReference type="NCBIfam" id="TIGR01787">
    <property type="entry name" value="squalene_cyclas"/>
    <property type="match status" value="1"/>
</dbReference>
<dbReference type="InterPro" id="IPR032697">
    <property type="entry name" value="SQ_cyclase_N"/>
</dbReference>
<dbReference type="InterPro" id="IPR008930">
    <property type="entry name" value="Terpenoid_cyclase/PrenylTrfase"/>
</dbReference>
<evidence type="ECO:0000313" key="8">
    <source>
        <dbReference type="Proteomes" id="UP000318578"/>
    </source>
</evidence>
<dbReference type="RefSeq" id="WP_144642506.1">
    <property type="nucleotide sequence ID" value="NZ_BNAX01000001.1"/>
</dbReference>
<dbReference type="InterPro" id="IPR018333">
    <property type="entry name" value="Squalene_cyclase"/>
</dbReference>
<evidence type="ECO:0000256" key="3">
    <source>
        <dbReference type="ARBA" id="ARBA00022737"/>
    </source>
</evidence>
<feature type="domain" description="Squalene cyclase N-terminal" evidence="6">
    <location>
        <begin position="19"/>
        <end position="299"/>
    </location>
</feature>
<dbReference type="InterPro" id="IPR006400">
    <property type="entry name" value="Hopene-cyclase"/>
</dbReference>
<dbReference type="CDD" id="cd02892">
    <property type="entry name" value="SQCY_1"/>
    <property type="match status" value="1"/>
</dbReference>
<evidence type="ECO:0000259" key="5">
    <source>
        <dbReference type="Pfam" id="PF13243"/>
    </source>
</evidence>
<dbReference type="Pfam" id="PF13249">
    <property type="entry name" value="SQHop_cyclase_N"/>
    <property type="match status" value="1"/>
</dbReference>
<dbReference type="EC" id="5.4.99.17" evidence="7"/>
<protein>
    <submittedName>
        <fullName evidence="7">Squalene--hopene cyclase</fullName>
        <ecNumber evidence="7">5.4.99.17</ecNumber>
    </submittedName>
</protein>
<proteinExistence type="inferred from homology"/>
<dbReference type="Gene3D" id="1.50.10.20">
    <property type="match status" value="2"/>
</dbReference>
<dbReference type="OrthoDB" id="9758578at2"/>
<dbReference type="Proteomes" id="UP000318578">
    <property type="component" value="Unassembled WGS sequence"/>
</dbReference>
<evidence type="ECO:0000313" key="7">
    <source>
        <dbReference type="EMBL" id="TVT18982.1"/>
    </source>
</evidence>
<dbReference type="Pfam" id="PF13243">
    <property type="entry name" value="SQHop_cyclase_C"/>
    <property type="match status" value="1"/>
</dbReference>
<comment type="pathway">
    <text evidence="1">Secondary metabolite biosynthesis; hopanoid biosynthesis.</text>
</comment>
<keyword evidence="3" id="KW-0677">Repeat</keyword>
<keyword evidence="4 7" id="KW-0413">Isomerase</keyword>
<dbReference type="PANTHER" id="PTHR11764">
    <property type="entry name" value="TERPENE CYCLASE/MUTASE FAMILY MEMBER"/>
    <property type="match status" value="1"/>
</dbReference>
<evidence type="ECO:0000256" key="1">
    <source>
        <dbReference type="ARBA" id="ARBA00004999"/>
    </source>
</evidence>
<evidence type="ECO:0000259" key="6">
    <source>
        <dbReference type="Pfam" id="PF13249"/>
    </source>
</evidence>
<feature type="domain" description="Squalene cyclase C-terminal" evidence="5">
    <location>
        <begin position="313"/>
        <end position="628"/>
    </location>
</feature>
<evidence type="ECO:0000256" key="2">
    <source>
        <dbReference type="ARBA" id="ARBA00009755"/>
    </source>
</evidence>
<name>A0A558A3Y3_9PSEU</name>
<accession>A0A558A3Y3</accession>
<comment type="caution">
    <text evidence="7">The sequence shown here is derived from an EMBL/GenBank/DDBJ whole genome shotgun (WGS) entry which is preliminary data.</text>
</comment>
<dbReference type="AlphaFoldDB" id="A0A558A3Y3"/>
<organism evidence="7 8">
    <name type="scientific">Amycolatopsis acidiphila</name>
    <dbReference type="NCBI Taxonomy" id="715473"/>
    <lineage>
        <taxon>Bacteria</taxon>
        <taxon>Bacillati</taxon>
        <taxon>Actinomycetota</taxon>
        <taxon>Actinomycetes</taxon>
        <taxon>Pseudonocardiales</taxon>
        <taxon>Pseudonocardiaceae</taxon>
        <taxon>Amycolatopsis</taxon>
    </lineage>
</organism>
<dbReference type="GO" id="GO:0005811">
    <property type="term" value="C:lipid droplet"/>
    <property type="evidence" value="ECO:0007669"/>
    <property type="project" value="InterPro"/>
</dbReference>
<gene>
    <name evidence="7" type="primary">shc</name>
    <name evidence="7" type="ORF">FNH06_25855</name>
</gene>
<sequence>MTQIAETPSALRNPADTLARAVAHLKGLQEDGGWWKGELETNVTMDAEDLLLREFLGIRTATETEEAARWIRSQQRADGTWATFYGGPGDLSTTVEAWVALRLAGDSPAAPHMRSAQKFVLANGGLEATRVFTRIWLALFGLWSWDELPNMPPELIFLPSWFPLNVYDWGCWARQTVVPLTIVATLRPVRPMAFGVDELRTGKRARTNLKPWTWAGAFGYLDKALHTYAKLPVKPMRGLAMRQAAEWILARQEADGSWGGIQPPWVYSLLALHLLGYSFEHPAVKAGFEGLDGFIIREETPDGVVRRLEACQSPVWDTGLAMTALHDAGVPADDPTLLKAADWLLGEEIRVTGDWAVKRPTTPPGGWAFEFANDVYPDTDDTAEIVLALRRTAYPDRPRLKEAVDRATIWLRGMQSSDGGWGAFDADNTRTLTTKLPFCDFGAVIDPPSADVTAHVVEMLAAEGLTGTRECRRGVQWLLDAQEDNGSWFGRWGANHLYGTGAVVPALVAAGVSPADPVIRRAVAWLARCQNPDGGWGEDLRSYRDPAWIGKGDSTASQTAWALLALLAAGERGSSTVERGVRWLAETQRPDGTWDEPQFTGTGFPGDFYINYHLYRLVFPVSALGRYLEGS</sequence>
<dbReference type="GO" id="GO:0016104">
    <property type="term" value="P:triterpenoid biosynthetic process"/>
    <property type="evidence" value="ECO:0007669"/>
    <property type="project" value="InterPro"/>
</dbReference>
<comment type="similarity">
    <text evidence="2">Belongs to the terpene cyclase/mutase family.</text>
</comment>
<dbReference type="PANTHER" id="PTHR11764:SF20">
    <property type="entry name" value="LANOSTEROL SYNTHASE"/>
    <property type="match status" value="1"/>
</dbReference>
<dbReference type="GO" id="GO:0051007">
    <property type="term" value="F:squalene-hopene cyclase activity"/>
    <property type="evidence" value="ECO:0007669"/>
    <property type="project" value="UniProtKB-EC"/>
</dbReference>
<dbReference type="UniPathway" id="UPA00337"/>